<evidence type="ECO:0000259" key="2">
    <source>
        <dbReference type="Pfam" id="PF04389"/>
    </source>
</evidence>
<gene>
    <name evidence="3" type="ORF">MNBD_PLANCTO02-34</name>
</gene>
<protein>
    <submittedName>
        <fullName evidence="3">Aminopeptidase</fullName>
    </submittedName>
</protein>
<sequence length="218" mass="23493">NPSQPRFVVGAHLDSKPNSPGADDNGSAIAALLEIARLLPTLFNASPPCSLELVAFDLEENGMLGGAFHAASCKRENVDLRGMVSLEMLGYCDNTPGSQQLPKPLVGKYPDTGNFIAVVGNQNSDSLIENFAKGLKQVAGLPVETLQVPDNGNTLQATRLSDHSPFWDEGYAALMITDTSFMRNPHYHLMSDTFETLDIHFLTKVTEGSLHAIVKLLG</sequence>
<keyword evidence="3" id="KW-0031">Aminopeptidase</keyword>
<evidence type="ECO:0000256" key="1">
    <source>
        <dbReference type="SAM" id="MobiDB-lite"/>
    </source>
</evidence>
<dbReference type="AlphaFoldDB" id="A0A3B1DFG9"/>
<dbReference type="InterPro" id="IPR045175">
    <property type="entry name" value="M28_fam"/>
</dbReference>
<dbReference type="GO" id="GO:0008235">
    <property type="term" value="F:metalloexopeptidase activity"/>
    <property type="evidence" value="ECO:0007669"/>
    <property type="project" value="InterPro"/>
</dbReference>
<dbReference type="GO" id="GO:0004177">
    <property type="term" value="F:aminopeptidase activity"/>
    <property type="evidence" value="ECO:0007669"/>
    <property type="project" value="UniProtKB-KW"/>
</dbReference>
<feature type="domain" description="Peptidase M28" evidence="2">
    <location>
        <begin position="5"/>
        <end position="211"/>
    </location>
</feature>
<dbReference type="Pfam" id="PF04389">
    <property type="entry name" value="Peptidase_M28"/>
    <property type="match status" value="1"/>
</dbReference>
<dbReference type="GO" id="GO:0006508">
    <property type="term" value="P:proteolysis"/>
    <property type="evidence" value="ECO:0007669"/>
    <property type="project" value="InterPro"/>
</dbReference>
<proteinExistence type="predicted"/>
<feature type="non-terminal residue" evidence="3">
    <location>
        <position position="1"/>
    </location>
</feature>
<organism evidence="3">
    <name type="scientific">hydrothermal vent metagenome</name>
    <dbReference type="NCBI Taxonomy" id="652676"/>
    <lineage>
        <taxon>unclassified sequences</taxon>
        <taxon>metagenomes</taxon>
        <taxon>ecological metagenomes</taxon>
    </lineage>
</organism>
<name>A0A3B1DFG9_9ZZZZ</name>
<dbReference type="PANTHER" id="PTHR12147:SF26">
    <property type="entry name" value="PEPTIDASE M28 DOMAIN-CONTAINING PROTEIN"/>
    <property type="match status" value="1"/>
</dbReference>
<keyword evidence="3" id="KW-0378">Hydrolase</keyword>
<reference evidence="3" key="1">
    <citation type="submission" date="2018-06" db="EMBL/GenBank/DDBJ databases">
        <authorList>
            <person name="Zhirakovskaya E."/>
        </authorList>
    </citation>
    <scope>NUCLEOTIDE SEQUENCE</scope>
</reference>
<accession>A0A3B1DFG9</accession>
<dbReference type="PANTHER" id="PTHR12147">
    <property type="entry name" value="METALLOPEPTIDASE M28 FAMILY MEMBER"/>
    <property type="match status" value="1"/>
</dbReference>
<evidence type="ECO:0000313" key="3">
    <source>
        <dbReference type="EMBL" id="VAX41556.1"/>
    </source>
</evidence>
<dbReference type="SUPFAM" id="SSF53187">
    <property type="entry name" value="Zn-dependent exopeptidases"/>
    <property type="match status" value="1"/>
</dbReference>
<dbReference type="Gene3D" id="3.40.630.10">
    <property type="entry name" value="Zn peptidases"/>
    <property type="match status" value="1"/>
</dbReference>
<dbReference type="EMBL" id="UOGL01000562">
    <property type="protein sequence ID" value="VAX41556.1"/>
    <property type="molecule type" value="Genomic_DNA"/>
</dbReference>
<keyword evidence="3" id="KW-0645">Protease</keyword>
<feature type="region of interest" description="Disordered" evidence="1">
    <location>
        <begin position="1"/>
        <end position="22"/>
    </location>
</feature>
<dbReference type="InterPro" id="IPR007484">
    <property type="entry name" value="Peptidase_M28"/>
</dbReference>